<evidence type="ECO:0000259" key="2">
    <source>
        <dbReference type="Pfam" id="PF13439"/>
    </source>
</evidence>
<keyword evidence="4" id="KW-1185">Reference proteome</keyword>
<dbReference type="PANTHER" id="PTHR45947">
    <property type="entry name" value="SULFOQUINOVOSYL TRANSFERASE SQD2"/>
    <property type="match status" value="1"/>
</dbReference>
<dbReference type="Proteomes" id="UP000245202">
    <property type="component" value="Unassembled WGS sequence"/>
</dbReference>
<dbReference type="SUPFAM" id="SSF53756">
    <property type="entry name" value="UDP-Glycosyltransferase/glycogen phosphorylase"/>
    <property type="match status" value="1"/>
</dbReference>
<dbReference type="Pfam" id="PF00534">
    <property type="entry name" value="Glycos_transf_1"/>
    <property type="match status" value="1"/>
</dbReference>
<dbReference type="Gene3D" id="3.40.50.2000">
    <property type="entry name" value="Glycogen Phosphorylase B"/>
    <property type="match status" value="2"/>
</dbReference>
<evidence type="ECO:0000259" key="1">
    <source>
        <dbReference type="Pfam" id="PF00534"/>
    </source>
</evidence>
<feature type="domain" description="Glycosyl transferase family 1" evidence="1">
    <location>
        <begin position="185"/>
        <end position="319"/>
    </location>
</feature>
<comment type="caution">
    <text evidence="3">The sequence shown here is derived from an EMBL/GenBank/DDBJ whole genome shotgun (WGS) entry which is preliminary data.</text>
</comment>
<proteinExistence type="predicted"/>
<dbReference type="GO" id="GO:0016757">
    <property type="term" value="F:glycosyltransferase activity"/>
    <property type="evidence" value="ECO:0007669"/>
    <property type="project" value="InterPro"/>
</dbReference>
<feature type="domain" description="Glycosyltransferase subfamily 4-like N-terminal" evidence="2">
    <location>
        <begin position="13"/>
        <end position="172"/>
    </location>
</feature>
<sequence>MAKILHVSEFTKGGIETYLNEILRYQLALHDVHLLASEQNSNRDSLNIGAGRLHLYPYKRKPLFMLKAIRTMARAVKELEPDIVHIHGTFAGLFLRSALLLKRRRPAIIYCAHGWSFLMDTSPWKKRLYAGIEKLLAVRTDVIIHISRHEHDMAVRYGLPKEKSVIVYNGVSDVQVSTSPPFEPDPDRINLLFIGRFDPQKGFDLLLETFTEGRFRNVTLYLAGGTVLQDRHFDIPADAVKLGWIDNAEIASYIEVCDAVIVPSRWEGFGIVAIEALRGRKPVIASNRGALPEIVAHGINGYIFNFDDKEELATIIRGLDKARLKEMGEAGERIYRSRFHSDEMNFQIQRLYEAFAKGDGRRRDSPVVREYV</sequence>
<evidence type="ECO:0000313" key="4">
    <source>
        <dbReference type="Proteomes" id="UP000245202"/>
    </source>
</evidence>
<name>A0A2R5EZ07_9BACL</name>
<dbReference type="RefSeq" id="WP_087569342.1">
    <property type="nucleotide sequence ID" value="NZ_BDQX01000458.1"/>
</dbReference>
<gene>
    <name evidence="3" type="ORF">PAT3040_06801</name>
</gene>
<dbReference type="PANTHER" id="PTHR45947:SF3">
    <property type="entry name" value="SULFOQUINOVOSYL TRANSFERASE SQD2"/>
    <property type="match status" value="1"/>
</dbReference>
<accession>A0A2R5EZ07</accession>
<evidence type="ECO:0000313" key="3">
    <source>
        <dbReference type="EMBL" id="GBG11942.1"/>
    </source>
</evidence>
<keyword evidence="3" id="KW-0808">Transferase</keyword>
<dbReference type="InterPro" id="IPR028098">
    <property type="entry name" value="Glyco_trans_4-like_N"/>
</dbReference>
<dbReference type="EMBL" id="BDQX01000458">
    <property type="protein sequence ID" value="GBG11942.1"/>
    <property type="molecule type" value="Genomic_DNA"/>
</dbReference>
<organism evidence="3 4">
    <name type="scientific">Paenibacillus agaridevorans</name>
    <dbReference type="NCBI Taxonomy" id="171404"/>
    <lineage>
        <taxon>Bacteria</taxon>
        <taxon>Bacillati</taxon>
        <taxon>Bacillota</taxon>
        <taxon>Bacilli</taxon>
        <taxon>Bacillales</taxon>
        <taxon>Paenibacillaceae</taxon>
        <taxon>Paenibacillus</taxon>
    </lineage>
</organism>
<dbReference type="AlphaFoldDB" id="A0A2R5EZ07"/>
<reference evidence="3 4" key="1">
    <citation type="submission" date="2017-08" db="EMBL/GenBank/DDBJ databases">
        <title>Substantial Increase in Enzyme Production by Combined Drug-Resistance Mutations in Paenibacillus agaridevorans.</title>
        <authorList>
            <person name="Tanaka Y."/>
            <person name="Funane K."/>
            <person name="Hosaka T."/>
            <person name="Shiwa Y."/>
            <person name="Fujita N."/>
            <person name="Miyazaki T."/>
            <person name="Yoshikawa H."/>
            <person name="Murakami K."/>
            <person name="Kasahara K."/>
            <person name="Inaoka T."/>
            <person name="Hiraga Y."/>
            <person name="Ochi K."/>
        </authorList>
    </citation>
    <scope>NUCLEOTIDE SEQUENCE [LARGE SCALE GENOMIC DNA]</scope>
    <source>
        <strain evidence="3 4">T-3040</strain>
    </source>
</reference>
<dbReference type="Pfam" id="PF13439">
    <property type="entry name" value="Glyco_transf_4"/>
    <property type="match status" value="1"/>
</dbReference>
<dbReference type="InterPro" id="IPR050194">
    <property type="entry name" value="Glycosyltransferase_grp1"/>
</dbReference>
<dbReference type="InterPro" id="IPR001296">
    <property type="entry name" value="Glyco_trans_1"/>
</dbReference>
<protein>
    <submittedName>
        <fullName evidence="3">Glycosyl transferase</fullName>
    </submittedName>
</protein>